<gene>
    <name evidence="1" type="ORF">N322_10552</name>
</gene>
<proteinExistence type="predicted"/>
<dbReference type="Proteomes" id="UP000054116">
    <property type="component" value="Unassembled WGS sequence"/>
</dbReference>
<dbReference type="AlphaFoldDB" id="A0A091MA52"/>
<dbReference type="EMBL" id="KK526575">
    <property type="protein sequence ID" value="KFP68346.1"/>
    <property type="molecule type" value="Genomic_DNA"/>
</dbReference>
<evidence type="ECO:0000313" key="1">
    <source>
        <dbReference type="EMBL" id="KFP68346.1"/>
    </source>
</evidence>
<evidence type="ECO:0000313" key="2">
    <source>
        <dbReference type="Proteomes" id="UP000054116"/>
    </source>
</evidence>
<organism evidence="1 2">
    <name type="scientific">Cariama cristata</name>
    <name type="common">Red-legged seriema</name>
    <dbReference type="NCBI Taxonomy" id="54380"/>
    <lineage>
        <taxon>Eukaryota</taxon>
        <taxon>Metazoa</taxon>
        <taxon>Chordata</taxon>
        <taxon>Craniata</taxon>
        <taxon>Vertebrata</taxon>
        <taxon>Euteleostomi</taxon>
        <taxon>Archelosauria</taxon>
        <taxon>Archosauria</taxon>
        <taxon>Dinosauria</taxon>
        <taxon>Saurischia</taxon>
        <taxon>Theropoda</taxon>
        <taxon>Coelurosauria</taxon>
        <taxon>Aves</taxon>
        <taxon>Neognathae</taxon>
        <taxon>Neoaves</taxon>
        <taxon>Telluraves</taxon>
        <taxon>Australaves</taxon>
        <taxon>Cariamiformes</taxon>
        <taxon>Cariamidae</taxon>
        <taxon>Cariama</taxon>
    </lineage>
</organism>
<protein>
    <submittedName>
        <fullName evidence="1">Uncharacterized protein</fullName>
    </submittedName>
</protein>
<reference evidence="1 2" key="1">
    <citation type="submission" date="2014-04" db="EMBL/GenBank/DDBJ databases">
        <title>Genome evolution of avian class.</title>
        <authorList>
            <person name="Zhang G."/>
            <person name="Li C."/>
        </authorList>
    </citation>
    <scope>NUCLEOTIDE SEQUENCE [LARGE SCALE GENOMIC DNA]</scope>
    <source>
        <strain evidence="1">BGI_N322</strain>
    </source>
</reference>
<feature type="non-terminal residue" evidence="1">
    <location>
        <position position="132"/>
    </location>
</feature>
<name>A0A091MA52_CARIC</name>
<keyword evidence="2" id="KW-1185">Reference proteome</keyword>
<accession>A0A091MA52</accession>
<sequence length="132" mass="15224">MNGQCKVFMRRQRMPGCFFFNDIFDRLQMVFVCFVRFQVLFSGSQQCFENYQTDRFYGIRGISHSTHKVIQQNLIQLLKSTVQMLEENSKSSVSPETSETASTSQGIQDALMTQEELTIVDPATLSTREFVI</sequence>